<dbReference type="AlphaFoldDB" id="A0A6A9K2G8"/>
<proteinExistence type="predicted"/>
<dbReference type="Pfam" id="PF18029">
    <property type="entry name" value="Glyoxalase_6"/>
    <property type="match status" value="1"/>
</dbReference>
<keyword evidence="2" id="KW-0223">Dioxygenase</keyword>
<dbReference type="InterPro" id="IPR041581">
    <property type="entry name" value="Glyoxalase_6"/>
</dbReference>
<organism evidence="2">
    <name type="scientific">Pseudomonas aeruginosa</name>
    <dbReference type="NCBI Taxonomy" id="287"/>
    <lineage>
        <taxon>Bacteria</taxon>
        <taxon>Pseudomonadati</taxon>
        <taxon>Pseudomonadota</taxon>
        <taxon>Gammaproteobacteria</taxon>
        <taxon>Pseudomonadales</taxon>
        <taxon>Pseudomonadaceae</taxon>
        <taxon>Pseudomonas</taxon>
    </lineage>
</organism>
<dbReference type="InterPro" id="IPR029068">
    <property type="entry name" value="Glyas_Bleomycin-R_OHBP_Dase"/>
</dbReference>
<dbReference type="SUPFAM" id="SSF54593">
    <property type="entry name" value="Glyoxalase/Bleomycin resistance protein/Dihydroxybiphenyl dioxygenase"/>
    <property type="match status" value="1"/>
</dbReference>
<comment type="caution">
    <text evidence="2">The sequence shown here is derived from an EMBL/GenBank/DDBJ whole genome shotgun (WGS) entry which is preliminary data.</text>
</comment>
<accession>A0A6A9K2G8</accession>
<dbReference type="EMBL" id="WOAJ01000009">
    <property type="protein sequence ID" value="MUI60386.1"/>
    <property type="molecule type" value="Genomic_DNA"/>
</dbReference>
<keyword evidence="2" id="KW-0560">Oxidoreductase</keyword>
<dbReference type="RefSeq" id="WP_052151852.1">
    <property type="nucleotide sequence ID" value="NZ_CP059995.1"/>
</dbReference>
<protein>
    <submittedName>
        <fullName evidence="2">Glyoxalase/bleomycin resistance/dioxygenase family protein</fullName>
    </submittedName>
</protein>
<dbReference type="Gene3D" id="3.10.180.10">
    <property type="entry name" value="2,3-Dihydroxybiphenyl 1,2-Dioxygenase, domain 1"/>
    <property type="match status" value="1"/>
</dbReference>
<sequence>MHASGMVLYVADLEKMARFYGQAFDLAISAGDHEHRVLCGEAFELVLLVTPAAQRAQATGQGARRGNCAIKPVFFVADLALLRRRLATLGGSLAPPEQAWSFAGHQVCDAIDPEGNVLQLRMPLRD</sequence>
<evidence type="ECO:0000259" key="1">
    <source>
        <dbReference type="Pfam" id="PF18029"/>
    </source>
</evidence>
<dbReference type="GO" id="GO:0051213">
    <property type="term" value="F:dioxygenase activity"/>
    <property type="evidence" value="ECO:0007669"/>
    <property type="project" value="UniProtKB-KW"/>
</dbReference>
<name>A0A6A9K2G8_PSEAI</name>
<gene>
    <name evidence="2" type="ORF">GNQ20_21485</name>
</gene>
<feature type="domain" description="Glyoxalase-like" evidence="1">
    <location>
        <begin position="6"/>
        <end position="119"/>
    </location>
</feature>
<evidence type="ECO:0000313" key="2">
    <source>
        <dbReference type="EMBL" id="MUI60386.1"/>
    </source>
</evidence>
<reference evidence="2" key="1">
    <citation type="submission" date="2019-11" db="EMBL/GenBank/DDBJ databases">
        <title>Genomes of ocular Pseudomonas aeruginosa isolates.</title>
        <authorList>
            <person name="Khan M."/>
            <person name="Rice S.A."/>
            <person name="Willcox M.D.P."/>
            <person name="Stapleton F."/>
        </authorList>
    </citation>
    <scope>NUCLEOTIDE SEQUENCE</scope>
    <source>
        <strain evidence="2">PA206</strain>
    </source>
</reference>